<proteinExistence type="predicted"/>
<dbReference type="STRING" id="3775.A0A1Q3DKX7"/>
<dbReference type="GO" id="GO:0005634">
    <property type="term" value="C:nucleus"/>
    <property type="evidence" value="ECO:0007669"/>
    <property type="project" value="TreeGrafter"/>
</dbReference>
<evidence type="ECO:0000313" key="1">
    <source>
        <dbReference type="EMBL" id="GAV92983.1"/>
    </source>
</evidence>
<dbReference type="GO" id="GO:0006364">
    <property type="term" value="P:rRNA processing"/>
    <property type="evidence" value="ECO:0007669"/>
    <property type="project" value="TreeGrafter"/>
</dbReference>
<dbReference type="PANTHER" id="PTHR34105:SF1">
    <property type="entry name" value="PROLINE-, GLUTAMIC ACID- AND LEUCINE-RICH PROTEIN 1"/>
    <property type="match status" value="1"/>
</dbReference>
<dbReference type="PANTHER" id="PTHR34105">
    <property type="entry name" value="PROLINE-, GLUTAMIC ACID- AND LEUCINE-RICH PROTEIN 1"/>
    <property type="match status" value="1"/>
</dbReference>
<keyword evidence="2" id="KW-1185">Reference proteome</keyword>
<dbReference type="Proteomes" id="UP000187406">
    <property type="component" value="Unassembled WGS sequence"/>
</dbReference>
<dbReference type="OrthoDB" id="967981at2759"/>
<accession>A0A1Q3DKX7</accession>
<dbReference type="EMBL" id="BDDD01012857">
    <property type="protein sequence ID" value="GAV92983.1"/>
    <property type="molecule type" value="Genomic_DNA"/>
</dbReference>
<comment type="caution">
    <text evidence="1">The sequence shown here is derived from an EMBL/GenBank/DDBJ whole genome shotgun (WGS) entry which is preliminary data.</text>
</comment>
<gene>
    <name evidence="1" type="ORF">CFOL_v3_36361</name>
</gene>
<name>A0A1Q3DKX7_CEPFO</name>
<sequence length="112" mass="12964">MQQESICSEIPVLHFYSLELLMAIIKGMRSQFLPHAAYIVRFLKQYMKRCALPELRTKVYSTIRALLISMGVGKLVLEYFLQLVLVLRFVYSIVLYFLLDGNIIQVSSIIMA</sequence>
<organism evidence="1 2">
    <name type="scientific">Cephalotus follicularis</name>
    <name type="common">Albany pitcher plant</name>
    <dbReference type="NCBI Taxonomy" id="3775"/>
    <lineage>
        <taxon>Eukaryota</taxon>
        <taxon>Viridiplantae</taxon>
        <taxon>Streptophyta</taxon>
        <taxon>Embryophyta</taxon>
        <taxon>Tracheophyta</taxon>
        <taxon>Spermatophyta</taxon>
        <taxon>Magnoliopsida</taxon>
        <taxon>eudicotyledons</taxon>
        <taxon>Gunneridae</taxon>
        <taxon>Pentapetalae</taxon>
        <taxon>rosids</taxon>
        <taxon>fabids</taxon>
        <taxon>Oxalidales</taxon>
        <taxon>Cephalotaceae</taxon>
        <taxon>Cephalotus</taxon>
    </lineage>
</organism>
<dbReference type="InParanoid" id="A0A1Q3DKX7"/>
<reference evidence="2" key="1">
    <citation type="submission" date="2016-04" db="EMBL/GenBank/DDBJ databases">
        <title>Cephalotus genome sequencing.</title>
        <authorList>
            <person name="Fukushima K."/>
            <person name="Hasebe M."/>
            <person name="Fang X."/>
        </authorList>
    </citation>
    <scope>NUCLEOTIDE SEQUENCE [LARGE SCALE GENOMIC DNA]</scope>
    <source>
        <strain evidence="2">cv. St1</strain>
    </source>
</reference>
<protein>
    <submittedName>
        <fullName evidence="1">Uncharacterized protein</fullName>
    </submittedName>
</protein>
<dbReference type="AlphaFoldDB" id="A0A1Q3DKX7"/>
<evidence type="ECO:0000313" key="2">
    <source>
        <dbReference type="Proteomes" id="UP000187406"/>
    </source>
</evidence>